<feature type="domain" description="Integrin beta subunit cytoplasmic" evidence="23">
    <location>
        <begin position="730"/>
        <end position="776"/>
    </location>
</feature>
<feature type="domain" description="PSI" evidence="22">
    <location>
        <begin position="25"/>
        <end position="75"/>
    </location>
</feature>
<evidence type="ECO:0000256" key="7">
    <source>
        <dbReference type="ARBA" id="ARBA00022729"/>
    </source>
</evidence>
<evidence type="ECO:0000256" key="15">
    <source>
        <dbReference type="ARBA" id="ARBA00023157"/>
    </source>
</evidence>
<dbReference type="SMART" id="SM00187">
    <property type="entry name" value="INB"/>
    <property type="match status" value="1"/>
</dbReference>
<feature type="disulfide bond" evidence="17">
    <location>
        <begin position="425"/>
        <end position="668"/>
    </location>
</feature>
<feature type="disulfide bond" evidence="17">
    <location>
        <begin position="488"/>
        <end position="502"/>
    </location>
</feature>
<keyword evidence="16" id="KW-0325">Glycoprotein</keyword>
<dbReference type="Gene3D" id="2.60.40.1510">
    <property type="entry name" value="ntegrin, alpha v. Chain A, domain 3"/>
    <property type="match status" value="1"/>
</dbReference>
<dbReference type="InterPro" id="IPR012896">
    <property type="entry name" value="Integrin_bsu_tail"/>
</dbReference>
<dbReference type="PROSITE" id="PS52047">
    <property type="entry name" value="I_EGF_2"/>
    <property type="match status" value="2"/>
</dbReference>
<dbReference type="SUPFAM" id="SSF53300">
    <property type="entry name" value="vWA-like"/>
    <property type="match status" value="1"/>
</dbReference>
<protein>
    <recommendedName>
        <fullName evidence="18">Integrin beta</fullName>
    </recommendedName>
</protein>
<dbReference type="SUPFAM" id="SSF103575">
    <property type="entry name" value="Plexin repeat"/>
    <property type="match status" value="1"/>
</dbReference>
<dbReference type="EMBL" id="AFYH01056034">
    <property type="status" value="NOT_ANNOTATED_CDS"/>
    <property type="molecule type" value="Genomic_DNA"/>
</dbReference>
<dbReference type="InParanoid" id="H3BC35"/>
<dbReference type="Pfam" id="PF07974">
    <property type="entry name" value="EGF_2"/>
    <property type="match status" value="1"/>
</dbReference>
<feature type="disulfide bond" evidence="17">
    <location>
        <begin position="392"/>
        <end position="405"/>
    </location>
</feature>
<reference evidence="26" key="1">
    <citation type="submission" date="2011-08" db="EMBL/GenBank/DDBJ databases">
        <title>The draft genome of Latimeria chalumnae.</title>
        <authorList>
            <person name="Di Palma F."/>
            <person name="Alfoldi J."/>
            <person name="Johnson J."/>
            <person name="Berlin A."/>
            <person name="Gnerre S."/>
            <person name="Jaffe D."/>
            <person name="MacCallum I."/>
            <person name="Young S."/>
            <person name="Walker B.J."/>
            <person name="Lander E."/>
            <person name="Lindblad-Toh K."/>
        </authorList>
    </citation>
    <scope>NUCLEOTIDE SEQUENCE [LARGE SCALE GENOMIC DNA]</scope>
    <source>
        <strain evidence="26">Wild caught</strain>
    </source>
</reference>
<dbReference type="Pfam" id="PF07965">
    <property type="entry name" value="Integrin_B_tail"/>
    <property type="match status" value="1"/>
</dbReference>
<evidence type="ECO:0000313" key="25">
    <source>
        <dbReference type="Ensembl" id="ENSLACP00000019456.2"/>
    </source>
</evidence>
<keyword evidence="8" id="KW-0677">Repeat</keyword>
<keyword evidence="11 18" id="KW-0130">Cell adhesion</keyword>
<dbReference type="OrthoDB" id="410592at2759"/>
<evidence type="ECO:0000313" key="26">
    <source>
        <dbReference type="Proteomes" id="UP000008672"/>
    </source>
</evidence>
<feature type="disulfide bond" evidence="17">
    <location>
        <begin position="34"/>
        <end position="44"/>
    </location>
</feature>
<keyword evidence="3" id="KW-1003">Cell membrane</keyword>
<dbReference type="GO" id="GO:0007229">
    <property type="term" value="P:integrin-mediated signaling pathway"/>
    <property type="evidence" value="ECO:0007669"/>
    <property type="project" value="UniProtKB-KW"/>
</dbReference>
<dbReference type="EMBL" id="AFYH01056033">
    <property type="status" value="NOT_ANNOTATED_CDS"/>
    <property type="molecule type" value="Genomic_DNA"/>
</dbReference>
<dbReference type="EMBL" id="AFYH01056026">
    <property type="status" value="NOT_ANNOTATED_CDS"/>
    <property type="molecule type" value="Genomic_DNA"/>
</dbReference>
<dbReference type="SUPFAM" id="SSF69179">
    <property type="entry name" value="Integrin domains"/>
    <property type="match status" value="1"/>
</dbReference>
<evidence type="ECO:0000256" key="5">
    <source>
        <dbReference type="ARBA" id="ARBA00022692"/>
    </source>
</evidence>
<dbReference type="SMART" id="SM01242">
    <property type="entry name" value="Integrin_B_tail"/>
    <property type="match status" value="1"/>
</dbReference>
<evidence type="ECO:0000256" key="17">
    <source>
        <dbReference type="PIRSR" id="PIRSR002512-1"/>
    </source>
</evidence>
<dbReference type="AlphaFoldDB" id="H3BC35"/>
<dbReference type="eggNOG" id="KOG1226">
    <property type="taxonomic scope" value="Eukaryota"/>
</dbReference>
<feature type="disulfide bond" evidence="17">
    <location>
        <begin position="627"/>
        <end position="636"/>
    </location>
</feature>
<keyword evidence="13 18" id="KW-0401">Integrin</keyword>
<dbReference type="PRINTS" id="PR01186">
    <property type="entry name" value="INTEGRINB"/>
</dbReference>
<evidence type="ECO:0000256" key="13">
    <source>
        <dbReference type="ARBA" id="ARBA00023037"/>
    </source>
</evidence>
<dbReference type="PROSITE" id="PS00243">
    <property type="entry name" value="I_EGF_1"/>
    <property type="match status" value="1"/>
</dbReference>
<dbReference type="SMART" id="SM01241">
    <property type="entry name" value="Integrin_b_cyt"/>
    <property type="match status" value="1"/>
</dbReference>
<evidence type="ECO:0000256" key="6">
    <source>
        <dbReference type="ARBA" id="ARBA00022723"/>
    </source>
</evidence>
<dbReference type="GO" id="GO:0009986">
    <property type="term" value="C:cell surface"/>
    <property type="evidence" value="ECO:0007669"/>
    <property type="project" value="TreeGrafter"/>
</dbReference>
<keyword evidence="14 19" id="KW-0472">Membrane</keyword>
<evidence type="ECO:0000259" key="24">
    <source>
        <dbReference type="SMART" id="SM01242"/>
    </source>
</evidence>
<dbReference type="Gene3D" id="2.10.25.10">
    <property type="entry name" value="Laminin"/>
    <property type="match status" value="4"/>
</dbReference>
<feature type="disulfide bond" evidence="17">
    <location>
        <begin position="652"/>
        <end position="676"/>
    </location>
</feature>
<dbReference type="GeneID" id="102365824"/>
<evidence type="ECO:0000256" key="3">
    <source>
        <dbReference type="ARBA" id="ARBA00022475"/>
    </source>
</evidence>
<feature type="disulfide bond" evidence="17">
    <location>
        <begin position="542"/>
        <end position="547"/>
    </location>
</feature>
<dbReference type="GO" id="GO:0007160">
    <property type="term" value="P:cell-matrix adhesion"/>
    <property type="evidence" value="ECO:0007669"/>
    <property type="project" value="TreeGrafter"/>
</dbReference>
<dbReference type="SUPFAM" id="SSF69687">
    <property type="entry name" value="Integrin beta tail domain"/>
    <property type="match status" value="1"/>
</dbReference>
<dbReference type="KEGG" id="lcm:102365824"/>
<feature type="disulfide bond" evidence="17">
    <location>
        <begin position="520"/>
        <end position="555"/>
    </location>
</feature>
<feature type="disulfide bond" evidence="17">
    <location>
        <begin position="252"/>
        <end position="292"/>
    </location>
</feature>
<evidence type="ECO:0000256" key="12">
    <source>
        <dbReference type="ARBA" id="ARBA00022989"/>
    </source>
</evidence>
<accession>H3BC35</accession>
<dbReference type="InterPro" id="IPR036465">
    <property type="entry name" value="vWFA_dom_sf"/>
</dbReference>
<dbReference type="PIRSF" id="PIRSF002512">
    <property type="entry name" value="Integrin_B"/>
    <property type="match status" value="1"/>
</dbReference>
<dbReference type="InterPro" id="IPR057243">
    <property type="entry name" value="Integrin_I-EGF_CS"/>
</dbReference>
<dbReference type="HOGENOM" id="CLU_011772_2_1_1"/>
<dbReference type="Pfam" id="PF23105">
    <property type="entry name" value="EGF_integrin"/>
    <property type="match status" value="1"/>
</dbReference>
<dbReference type="GO" id="GO:0008305">
    <property type="term" value="C:integrin complex"/>
    <property type="evidence" value="ECO:0007669"/>
    <property type="project" value="TreeGrafter"/>
</dbReference>
<dbReference type="EMBL" id="AFYH01056032">
    <property type="status" value="NOT_ANNOTATED_CDS"/>
    <property type="molecule type" value="Genomic_DNA"/>
</dbReference>
<proteinExistence type="inferred from homology"/>
<dbReference type="InterPro" id="IPR002369">
    <property type="entry name" value="Integrin_bsu_VWA"/>
</dbReference>
<feature type="domain" description="Integrin beta subunit VWA" evidence="21">
    <location>
        <begin position="33"/>
        <end position="453"/>
    </location>
</feature>
<dbReference type="GO" id="GO:0033627">
    <property type="term" value="P:cell adhesion mediated by integrin"/>
    <property type="evidence" value="ECO:0007669"/>
    <property type="project" value="TreeGrafter"/>
</dbReference>
<dbReference type="EMBL" id="AFYH01056028">
    <property type="status" value="NOT_ANNOTATED_CDS"/>
    <property type="molecule type" value="Genomic_DNA"/>
</dbReference>
<sequence>MTLFQYLLVAAAFLTLWDVGLSQETCTKYKGNTCQACIQSGPFCAWCIKKNFTKAGEPDSARCDTAEVLTKRGCTDRDIISPKSASRRTRNDPLQNKNQRVVQIAPQAFQLRLRPGQPEKVSITFKRAQGYPIDLYYLMDLSYSMYDDLENVKTLGTQLLQSLEKITNSARIGFGSFVDKTVLPFVNTHPEKLKNPCTDTTVQCQSPFDYKHVLSLTNNSRTFQREVGKQSISGNLDAPEGGLDAMMQAAVCGEKIGWRNVTRLLIYATDDGFHFAGDGKLGAILTPNDGKCHLENNIYSKEKEFDYPSVGQLSQALTENNIQPIFAVTSKMVKTYKELSNMIPKSAVGELSADSNNIVQLITDAYDNLSSTIDLEHGQLPDGIEVSYDSHCPDGERKNKPKGQCSNVKINQEVKFTITTTATKCFAGTQKFEIKPLGFTEKVEIFVETLCECSCDEAYDVKDCNGGGKIICGICSCNPGFLGQNCECKSGDKTSQQVEAACKKDNNTVALCSGLGDCVCGQCVCHTSDEPGKQIYGTYCECDNKNCELNNGKLCGGNGRCDCGNCRCNAGYDGSACQCKKSTEGCKRTTTSMECSGRGRCECNVCQCNSGYQPPFCQYCPACSMPCHASAHCVECKAFGGGPYSKNCSEACPNIQVKKVQKVQKDRCKEKDSLNCWMFFHMEEEDGENRYTVTVSEERECPAPPNVAAIVGSTLAGVILAGLALLMIWKLVTEVKDRKEYRRFEKEKQKAQWKTNANPLFKEATTTVVNPNFSGD</sequence>
<dbReference type="PANTHER" id="PTHR10082:SF15">
    <property type="entry name" value="INTEGRIN BETA-2"/>
    <property type="match status" value="1"/>
</dbReference>
<evidence type="ECO:0000256" key="2">
    <source>
        <dbReference type="ARBA" id="ARBA00007449"/>
    </source>
</evidence>
<reference evidence="25" key="2">
    <citation type="submission" date="2025-08" db="UniProtKB">
        <authorList>
            <consortium name="Ensembl"/>
        </authorList>
    </citation>
    <scope>IDENTIFICATION</scope>
</reference>
<evidence type="ECO:0000256" key="8">
    <source>
        <dbReference type="ARBA" id="ARBA00022737"/>
    </source>
</evidence>
<feature type="disulfide bond" evidence="17">
    <location>
        <begin position="451"/>
        <end position="455"/>
    </location>
</feature>
<dbReference type="FunFam" id="3.40.50.410:FF:000002">
    <property type="entry name" value="Integrin beta"/>
    <property type="match status" value="1"/>
</dbReference>
<feature type="disulfide bond" evidence="17">
    <location>
        <begin position="601"/>
        <end position="606"/>
    </location>
</feature>
<dbReference type="InterPro" id="IPR032695">
    <property type="entry name" value="Integrin_dom_sf"/>
</dbReference>
<feature type="transmembrane region" description="Helical" evidence="19">
    <location>
        <begin position="707"/>
        <end position="732"/>
    </location>
</feature>
<comment type="subcellular location">
    <subcellularLocation>
        <location evidence="1 18">Cell membrane</location>
        <topology evidence="1 18">Single-pass type I membrane protein</topology>
    </subcellularLocation>
</comment>
<keyword evidence="26" id="KW-1185">Reference proteome</keyword>
<feature type="disulfide bond" evidence="17">
    <location>
        <begin position="579"/>
        <end position="586"/>
    </location>
</feature>
<dbReference type="InterPro" id="IPR036349">
    <property type="entry name" value="Integrin_bsu_tail_dom_sf"/>
</dbReference>
<feature type="disulfide bond" evidence="17">
    <location>
        <begin position="633"/>
        <end position="701"/>
    </location>
</feature>
<dbReference type="EMBL" id="AFYH01056025">
    <property type="status" value="NOT_ANNOTATED_CDS"/>
    <property type="molecule type" value="Genomic_DNA"/>
</dbReference>
<dbReference type="GO" id="GO:0001540">
    <property type="term" value="F:amyloid-beta binding"/>
    <property type="evidence" value="ECO:0007669"/>
    <property type="project" value="TreeGrafter"/>
</dbReference>
<evidence type="ECO:0000256" key="20">
    <source>
        <dbReference type="SAM" id="SignalP"/>
    </source>
</evidence>
<dbReference type="Pfam" id="PF08725">
    <property type="entry name" value="Integrin_b_cyt"/>
    <property type="match status" value="1"/>
</dbReference>
<feature type="disulfide bond" evidence="17">
    <location>
        <begin position="472"/>
        <end position="512"/>
    </location>
</feature>
<dbReference type="SUPFAM" id="SSF57196">
    <property type="entry name" value="EGF/Laminin"/>
    <property type="match status" value="1"/>
</dbReference>
<dbReference type="EMBL" id="AFYH01056029">
    <property type="status" value="NOT_ANNOTATED_CDS"/>
    <property type="molecule type" value="Genomic_DNA"/>
</dbReference>
<dbReference type="FunFam" id="2.10.25.10:FF:000036">
    <property type="entry name" value="Integrin beta"/>
    <property type="match status" value="1"/>
</dbReference>
<organism evidence="25 26">
    <name type="scientific">Latimeria chalumnae</name>
    <name type="common">Coelacanth</name>
    <dbReference type="NCBI Taxonomy" id="7897"/>
    <lineage>
        <taxon>Eukaryota</taxon>
        <taxon>Metazoa</taxon>
        <taxon>Chordata</taxon>
        <taxon>Craniata</taxon>
        <taxon>Vertebrata</taxon>
        <taxon>Euteleostomi</taxon>
        <taxon>Coelacanthiformes</taxon>
        <taxon>Coelacanthidae</taxon>
        <taxon>Latimeria</taxon>
    </lineage>
</organism>
<dbReference type="Gene3D" id="4.10.1240.30">
    <property type="match status" value="1"/>
</dbReference>
<evidence type="ECO:0000259" key="23">
    <source>
        <dbReference type="SMART" id="SM01241"/>
    </source>
</evidence>
<feature type="chain" id="PRO_5003580693" description="Integrin beta" evidence="20">
    <location>
        <begin position="23"/>
        <end position="776"/>
    </location>
</feature>
<dbReference type="InterPro" id="IPR033760">
    <property type="entry name" value="Integrin_beta_N"/>
</dbReference>
<dbReference type="FunCoup" id="H3BC35">
    <property type="interactions" value="907"/>
</dbReference>
<keyword evidence="15 17" id="KW-1015">Disulfide bond</keyword>
<dbReference type="FunFam" id="1.20.5.100:FF:000008">
    <property type="entry name" value="Integrin beta"/>
    <property type="match status" value="1"/>
</dbReference>
<dbReference type="GeneTree" id="ENSGT01150000286983"/>
<dbReference type="GO" id="GO:0005925">
    <property type="term" value="C:focal adhesion"/>
    <property type="evidence" value="ECO:0007669"/>
    <property type="project" value="TreeGrafter"/>
</dbReference>
<dbReference type="GO" id="GO:0030593">
    <property type="term" value="P:neutrophil chemotaxis"/>
    <property type="evidence" value="ECO:0007669"/>
    <property type="project" value="TreeGrafter"/>
</dbReference>
<keyword evidence="7 20" id="KW-0732">Signal</keyword>
<comment type="similarity">
    <text evidence="2 18">Belongs to the integrin beta chain family.</text>
</comment>
<evidence type="ECO:0000256" key="1">
    <source>
        <dbReference type="ARBA" id="ARBA00004251"/>
    </source>
</evidence>
<dbReference type="GO" id="GO:0007159">
    <property type="term" value="P:leukocyte cell-cell adhesion"/>
    <property type="evidence" value="ECO:0007669"/>
    <property type="project" value="TreeGrafter"/>
</dbReference>
<evidence type="ECO:0000256" key="11">
    <source>
        <dbReference type="ARBA" id="ARBA00022889"/>
    </source>
</evidence>
<keyword evidence="9" id="KW-0106">Calcium</keyword>
<dbReference type="RefSeq" id="XP_064419483.1">
    <property type="nucleotide sequence ID" value="XM_064563413.1"/>
</dbReference>
<dbReference type="InterPro" id="IPR013111">
    <property type="entry name" value="EGF_extracell"/>
</dbReference>
<dbReference type="GO" id="GO:0005178">
    <property type="term" value="F:integrin binding"/>
    <property type="evidence" value="ECO:0007669"/>
    <property type="project" value="TreeGrafter"/>
</dbReference>
<evidence type="ECO:0000256" key="9">
    <source>
        <dbReference type="ARBA" id="ARBA00022837"/>
    </source>
</evidence>
<feature type="disulfide bond" evidence="17">
    <location>
        <begin position="47"/>
        <end position="63"/>
    </location>
</feature>
<dbReference type="EMBL" id="AFYH01056030">
    <property type="status" value="NOT_ANNOTATED_CDS"/>
    <property type="molecule type" value="Genomic_DNA"/>
</dbReference>
<dbReference type="STRING" id="7897.ENSLACP00000019456"/>
<dbReference type="GO" id="GO:0019901">
    <property type="term" value="F:protein kinase binding"/>
    <property type="evidence" value="ECO:0007669"/>
    <property type="project" value="TreeGrafter"/>
</dbReference>
<gene>
    <name evidence="25" type="primary">LOC102365824</name>
</gene>
<keyword evidence="12 19" id="KW-1133">Transmembrane helix</keyword>
<dbReference type="Gene3D" id="1.20.5.100">
    <property type="entry name" value="Cytochrome c1, transmembrane anchor, C-terminal"/>
    <property type="match status" value="1"/>
</dbReference>
<evidence type="ECO:0000256" key="10">
    <source>
        <dbReference type="ARBA" id="ARBA00022842"/>
    </source>
</evidence>
<dbReference type="InterPro" id="IPR016201">
    <property type="entry name" value="PSI"/>
</dbReference>
<dbReference type="Ensembl" id="ENSLACT00000019593.2">
    <property type="protein sequence ID" value="ENSLACP00000019456.2"/>
    <property type="gene ID" value="ENSLACG00000017113.2"/>
</dbReference>
<dbReference type="PANTHER" id="PTHR10082">
    <property type="entry name" value="INTEGRIN BETA SUBUNIT"/>
    <property type="match status" value="1"/>
</dbReference>
<name>H3BC35_LATCH</name>
<feature type="disulfide bond" evidence="17">
    <location>
        <begin position="568"/>
        <end position="577"/>
    </location>
</feature>
<reference evidence="25" key="3">
    <citation type="submission" date="2025-09" db="UniProtKB">
        <authorList>
            <consortium name="Ensembl"/>
        </authorList>
    </citation>
    <scope>IDENTIFICATION</scope>
</reference>
<dbReference type="SMART" id="SM00423">
    <property type="entry name" value="PSI"/>
    <property type="match status" value="1"/>
</dbReference>
<dbReference type="InterPro" id="IPR014836">
    <property type="entry name" value="Integrin_bsu_cyt_dom"/>
</dbReference>
<evidence type="ECO:0000259" key="22">
    <source>
        <dbReference type="SMART" id="SM00423"/>
    </source>
</evidence>
<feature type="disulfide bond" evidence="17">
    <location>
        <begin position="608"/>
        <end position="617"/>
    </location>
</feature>
<evidence type="ECO:0000259" key="21">
    <source>
        <dbReference type="SMART" id="SM00187"/>
    </source>
</evidence>
<feature type="disulfide bond" evidence="17">
    <location>
        <begin position="525"/>
        <end position="540"/>
    </location>
</feature>
<dbReference type="InterPro" id="IPR057073">
    <property type="entry name" value="EGF_integrin_2"/>
</dbReference>
<evidence type="ECO:0000256" key="4">
    <source>
        <dbReference type="ARBA" id="ARBA00022536"/>
    </source>
</evidence>
<feature type="disulfide bond" evidence="17">
    <location>
        <begin position="37"/>
        <end position="74"/>
    </location>
</feature>
<dbReference type="Proteomes" id="UP000008672">
    <property type="component" value="Unassembled WGS sequence"/>
</dbReference>
<keyword evidence="10" id="KW-0460">Magnesium</keyword>
<feature type="disulfide bond" evidence="17">
    <location>
        <begin position="561"/>
        <end position="566"/>
    </location>
</feature>
<dbReference type="OMA" id="TNCECQC"/>
<dbReference type="Pfam" id="PF00362">
    <property type="entry name" value="Integrin_beta"/>
    <property type="match status" value="1"/>
</dbReference>
<dbReference type="GO" id="GO:0046872">
    <property type="term" value="F:metal ion binding"/>
    <property type="evidence" value="ECO:0007669"/>
    <property type="project" value="UniProtKB-KW"/>
</dbReference>
<feature type="disulfide bond" evidence="17">
    <location>
        <begin position="477"/>
        <end position="486"/>
    </location>
</feature>
<evidence type="ECO:0000256" key="16">
    <source>
        <dbReference type="ARBA" id="ARBA00023180"/>
    </source>
</evidence>
<dbReference type="Gene3D" id="3.30.1680.10">
    <property type="entry name" value="ligand-binding face of the semaphorins, domain 2"/>
    <property type="match status" value="1"/>
</dbReference>
<dbReference type="InterPro" id="IPR015812">
    <property type="entry name" value="Integrin_bsu"/>
</dbReference>
<keyword evidence="6" id="KW-0479">Metal-binding</keyword>
<evidence type="ECO:0000256" key="18">
    <source>
        <dbReference type="RuleBase" id="RU000633"/>
    </source>
</evidence>
<keyword evidence="5 18" id="KW-0812">Transmembrane</keyword>
<feature type="signal peptide" evidence="20">
    <location>
        <begin position="1"/>
        <end position="22"/>
    </location>
</feature>
<evidence type="ECO:0000256" key="14">
    <source>
        <dbReference type="ARBA" id="ARBA00023136"/>
    </source>
</evidence>
<feature type="disulfide bond" evidence="17">
    <location>
        <begin position="603"/>
        <end position="648"/>
    </location>
</feature>
<dbReference type="Pfam" id="PF17205">
    <property type="entry name" value="PSI_integrin"/>
    <property type="match status" value="1"/>
</dbReference>
<feature type="domain" description="Integrin beta subunit tail" evidence="24">
    <location>
        <begin position="627"/>
        <end position="706"/>
    </location>
</feature>
<feature type="disulfide bond" evidence="17">
    <location>
        <begin position="563"/>
        <end position="595"/>
    </location>
</feature>
<evidence type="ECO:0000256" key="19">
    <source>
        <dbReference type="SAM" id="Phobius"/>
    </source>
</evidence>
<dbReference type="Gene3D" id="3.40.50.410">
    <property type="entry name" value="von Willebrand factor, type A domain"/>
    <property type="match status" value="1"/>
</dbReference>
<dbReference type="EMBL" id="AFYH01056031">
    <property type="status" value="NOT_ANNOTATED_CDS"/>
    <property type="molecule type" value="Genomic_DNA"/>
</dbReference>
<feature type="disulfide bond" evidence="17">
    <location>
        <begin position="197"/>
        <end position="204"/>
    </location>
</feature>
<keyword evidence="4" id="KW-0245">EGF-like domain</keyword>
<feature type="disulfide bond" evidence="17">
    <location>
        <begin position="518"/>
        <end position="523"/>
    </location>
</feature>
<dbReference type="EMBL" id="AFYH01056027">
    <property type="status" value="NOT_ANNOTATED_CDS"/>
    <property type="molecule type" value="Genomic_DNA"/>
</dbReference>
<dbReference type="Bgee" id="ENSLACG00000017113">
    <property type="expression patterns" value="Expressed in pelvic fin"/>
</dbReference>